<name>A0ABS0YWW8_9BACT</name>
<dbReference type="EMBL" id="JAEMHK010000019">
    <property type="protein sequence ID" value="MBJ6802450.1"/>
    <property type="molecule type" value="Genomic_DNA"/>
</dbReference>
<accession>A0ABS0YWW8</accession>
<dbReference type="Gene3D" id="3.30.1490.20">
    <property type="entry name" value="ATP-grasp fold, A domain"/>
    <property type="match status" value="1"/>
</dbReference>
<dbReference type="PANTHER" id="PTHR21621:SF0">
    <property type="entry name" value="BETA-CITRYLGLUTAMATE SYNTHASE B-RELATED"/>
    <property type="match status" value="1"/>
</dbReference>
<gene>
    <name evidence="1" type="ORF">JFN90_20165</name>
</gene>
<keyword evidence="2" id="KW-1185">Reference proteome</keyword>
<evidence type="ECO:0000313" key="1">
    <source>
        <dbReference type="EMBL" id="MBJ6802450.1"/>
    </source>
</evidence>
<protein>
    <recommendedName>
        <fullName evidence="3">ATP-grasp domain-containing protein</fullName>
    </recommendedName>
</protein>
<dbReference type="Proteomes" id="UP000641025">
    <property type="component" value="Unassembled WGS sequence"/>
</dbReference>
<comment type="caution">
    <text evidence="1">The sequence shown here is derived from an EMBL/GenBank/DDBJ whole genome shotgun (WGS) entry which is preliminary data.</text>
</comment>
<dbReference type="SUPFAM" id="SSF56059">
    <property type="entry name" value="Glutathione synthetase ATP-binding domain-like"/>
    <property type="match status" value="1"/>
</dbReference>
<proteinExistence type="predicted"/>
<dbReference type="PANTHER" id="PTHR21621">
    <property type="entry name" value="RIBOSOMAL PROTEIN S6 MODIFICATION PROTEIN"/>
    <property type="match status" value="1"/>
</dbReference>
<evidence type="ECO:0000313" key="2">
    <source>
        <dbReference type="Proteomes" id="UP000641025"/>
    </source>
</evidence>
<reference evidence="1 2" key="1">
    <citation type="submission" date="2020-12" db="EMBL/GenBank/DDBJ databases">
        <title>Geomonas sp. Red259, isolated from paddy soil.</title>
        <authorList>
            <person name="Xu Z."/>
            <person name="Zhang Z."/>
            <person name="Masuda Y."/>
            <person name="Itoh H."/>
            <person name="Senoo K."/>
        </authorList>
    </citation>
    <scope>NUCLEOTIDE SEQUENCE [LARGE SCALE GENOMIC DNA]</scope>
    <source>
        <strain evidence="1 2">Red259</strain>
    </source>
</reference>
<evidence type="ECO:0008006" key="3">
    <source>
        <dbReference type="Google" id="ProtNLM"/>
    </source>
</evidence>
<dbReference type="Gene3D" id="3.30.470.20">
    <property type="entry name" value="ATP-grasp fold, B domain"/>
    <property type="match status" value="1"/>
</dbReference>
<dbReference type="RefSeq" id="WP_199396921.1">
    <property type="nucleotide sequence ID" value="NZ_JAEMHK010000019.1"/>
</dbReference>
<sequence length="350" mass="40818">MRIAIHPDDNLGTSFSTRWIEFFAQRGVEVKIVNLLARDFVEQLAGCDGVMWRWFHLEQDKQSVKTILYVIENYLKIPVFPDNATGWHFDEKVAQWYLFRVLDVPQPETWIFWDKESSLQWAKSAPYPVVFKLSVGAGSSSVLKVKSEDEAAALIERMFDRGIFPMTMNEFKYRLLPGSRRELKITLARPLDALRYVVRNEYPRLPKDWWKPERGYVLFQEFLPNNDFDTRVTVVGSRAFAFRRMNRPGDFRASGSGNIDWSPEAIDKRCLKMAFDISRQAKFQTMAFDFLYRNGEPVVCEASYTFVSSAVHSCPGHWDPELNWHEGQMWPEEAQVEDFLAEIQARSVAR</sequence>
<organism evidence="1 2">
    <name type="scientific">Geomonas propionica</name>
    <dbReference type="NCBI Taxonomy" id="2798582"/>
    <lineage>
        <taxon>Bacteria</taxon>
        <taxon>Pseudomonadati</taxon>
        <taxon>Thermodesulfobacteriota</taxon>
        <taxon>Desulfuromonadia</taxon>
        <taxon>Geobacterales</taxon>
        <taxon>Geobacteraceae</taxon>
        <taxon>Geomonas</taxon>
    </lineage>
</organism>
<dbReference type="InterPro" id="IPR013815">
    <property type="entry name" value="ATP_grasp_subdomain_1"/>
</dbReference>